<evidence type="ECO:0000313" key="11">
    <source>
        <dbReference type="Proteomes" id="UP001500851"/>
    </source>
</evidence>
<evidence type="ECO:0000256" key="8">
    <source>
        <dbReference type="ARBA" id="ARBA00050061"/>
    </source>
</evidence>
<sequence>MQIELVVLPDPERTDPLNEPAAAGLEALAAALGAEPASITDWLSAAKGEAEHARAVVPAPDGPHLVIGVRAESPHRGPGAPSGASRAWASGLALGGLAAEVADGSPARIWWERGEPSLDEALWRGVRIGEQRPGSPERVAPEPVFAVGEPVPNDWRRRADAIRWVRELVELPPNLLGPAELAQRIVEYCGENPAVEVEVWDAVRLGRADFGAVLAVGGGSSRPPLVAHLKVPGDPALPSIGLVGKGIAFDSGGLNLKRDAGEMSWMKSDMAAAATVAAAIRLAADERGAGSGPTIEAILPLCDNAVSGSSARPGDVVRHPGGETTEIVDTDCEGRLVLADGLSWLREAGHDSLIDVGTLTDGGAGLRRTGIWSNDEELSARVVAAGERVADPAWILPLPYGEGAALESRVADSRNAPLDRPDTGRHAAAYLARFAGSRPWAHLDIGGTAYLEFPIAGFGEGPTGAGALMLAELLAHDGVAHRR</sequence>
<dbReference type="RefSeq" id="WP_344032631.1">
    <property type="nucleotide sequence ID" value="NZ_BAAAOB010000003.1"/>
</dbReference>
<comment type="function">
    <text evidence="6">Presumably involved in the processing and regular turnover of intracellular proteins. Catalyzes the removal of unsubstituted N-terminal amino acids from various peptides.</text>
</comment>
<dbReference type="SUPFAM" id="SSF53187">
    <property type="entry name" value="Zn-dependent exopeptidases"/>
    <property type="match status" value="1"/>
</dbReference>
<evidence type="ECO:0000256" key="2">
    <source>
        <dbReference type="ARBA" id="ARBA00022438"/>
    </source>
</evidence>
<protein>
    <recommendedName>
        <fullName evidence="7">Probable cytosol aminopeptidase</fullName>
    </recommendedName>
    <alternativeName>
        <fullName evidence="8">Leucine aminopeptidase</fullName>
    </alternativeName>
    <alternativeName>
        <fullName evidence="5">Leucyl aminopeptidase</fullName>
    </alternativeName>
</protein>
<keyword evidence="2" id="KW-0031">Aminopeptidase</keyword>
<feature type="domain" description="Cytosol aminopeptidase" evidence="9">
    <location>
        <begin position="164"/>
        <end position="469"/>
    </location>
</feature>
<evidence type="ECO:0000259" key="9">
    <source>
        <dbReference type="Pfam" id="PF00883"/>
    </source>
</evidence>
<evidence type="ECO:0000256" key="5">
    <source>
        <dbReference type="ARBA" id="ARBA00033172"/>
    </source>
</evidence>
<name>A0ABN2LNI2_9MICO</name>
<evidence type="ECO:0000256" key="3">
    <source>
        <dbReference type="ARBA" id="ARBA00022670"/>
    </source>
</evidence>
<evidence type="ECO:0000313" key="10">
    <source>
        <dbReference type="EMBL" id="GAA1794672.1"/>
    </source>
</evidence>
<dbReference type="Pfam" id="PF00883">
    <property type="entry name" value="Peptidase_M17"/>
    <property type="match status" value="1"/>
</dbReference>
<evidence type="ECO:0000256" key="6">
    <source>
        <dbReference type="ARBA" id="ARBA00049972"/>
    </source>
</evidence>
<dbReference type="InterPro" id="IPR011356">
    <property type="entry name" value="Leucine_aapep/pepB"/>
</dbReference>
<gene>
    <name evidence="10" type="ORF">GCM10009768_24700</name>
</gene>
<dbReference type="Gene3D" id="3.40.630.10">
    <property type="entry name" value="Zn peptidases"/>
    <property type="match status" value="1"/>
</dbReference>
<evidence type="ECO:0000256" key="4">
    <source>
        <dbReference type="ARBA" id="ARBA00022801"/>
    </source>
</evidence>
<proteinExistence type="inferred from homology"/>
<dbReference type="EMBL" id="BAAAOB010000003">
    <property type="protein sequence ID" value="GAA1794672.1"/>
    <property type="molecule type" value="Genomic_DNA"/>
</dbReference>
<keyword evidence="3" id="KW-0645">Protease</keyword>
<evidence type="ECO:0000256" key="1">
    <source>
        <dbReference type="ARBA" id="ARBA00009528"/>
    </source>
</evidence>
<dbReference type="Proteomes" id="UP001500851">
    <property type="component" value="Unassembled WGS sequence"/>
</dbReference>
<dbReference type="PANTHER" id="PTHR11963:SF23">
    <property type="entry name" value="CYTOSOL AMINOPEPTIDASE"/>
    <property type="match status" value="1"/>
</dbReference>
<accession>A0ABN2LNI2</accession>
<dbReference type="InterPro" id="IPR000819">
    <property type="entry name" value="Peptidase_M17_C"/>
</dbReference>
<organism evidence="10 11">
    <name type="scientific">Leucobacter iarius</name>
    <dbReference type="NCBI Taxonomy" id="333963"/>
    <lineage>
        <taxon>Bacteria</taxon>
        <taxon>Bacillati</taxon>
        <taxon>Actinomycetota</taxon>
        <taxon>Actinomycetes</taxon>
        <taxon>Micrococcales</taxon>
        <taxon>Microbacteriaceae</taxon>
        <taxon>Leucobacter</taxon>
    </lineage>
</organism>
<evidence type="ECO:0000256" key="7">
    <source>
        <dbReference type="ARBA" id="ARBA00050021"/>
    </source>
</evidence>
<keyword evidence="4" id="KW-0378">Hydrolase</keyword>
<comment type="similarity">
    <text evidence="1">Belongs to the peptidase M17 family.</text>
</comment>
<dbReference type="PRINTS" id="PR00481">
    <property type="entry name" value="LAMNOPPTDASE"/>
</dbReference>
<comment type="caution">
    <text evidence="10">The sequence shown here is derived from an EMBL/GenBank/DDBJ whole genome shotgun (WGS) entry which is preliminary data.</text>
</comment>
<dbReference type="PANTHER" id="PTHR11963">
    <property type="entry name" value="LEUCINE AMINOPEPTIDASE-RELATED"/>
    <property type="match status" value="1"/>
</dbReference>
<reference evidence="10 11" key="1">
    <citation type="journal article" date="2019" name="Int. J. Syst. Evol. Microbiol.">
        <title>The Global Catalogue of Microorganisms (GCM) 10K type strain sequencing project: providing services to taxonomists for standard genome sequencing and annotation.</title>
        <authorList>
            <consortium name="The Broad Institute Genomics Platform"/>
            <consortium name="The Broad Institute Genome Sequencing Center for Infectious Disease"/>
            <person name="Wu L."/>
            <person name="Ma J."/>
        </authorList>
    </citation>
    <scope>NUCLEOTIDE SEQUENCE [LARGE SCALE GENOMIC DNA]</scope>
    <source>
        <strain evidence="10 11">JCM 14736</strain>
    </source>
</reference>
<keyword evidence="11" id="KW-1185">Reference proteome</keyword>